<keyword evidence="8" id="KW-1185">Reference proteome</keyword>
<accession>F6ZFY8</accession>
<dbReference type="Proteomes" id="UP000008144">
    <property type="component" value="Unassembled WGS sequence"/>
</dbReference>
<dbReference type="FunFam" id="3.30.760.10:FF:000007">
    <property type="entry name" value="Eukaryotic translation initiation factor 4E family member 3"/>
    <property type="match status" value="1"/>
</dbReference>
<dbReference type="Pfam" id="PF01652">
    <property type="entry name" value="IF4E"/>
    <property type="match status" value="1"/>
</dbReference>
<evidence type="ECO:0000313" key="7">
    <source>
        <dbReference type="Ensembl" id="ENSCINP00000000571.3"/>
    </source>
</evidence>
<dbReference type="AlphaFoldDB" id="F6ZFY8"/>
<dbReference type="Ensembl" id="ENSCINT00000000571.3">
    <property type="protein sequence ID" value="ENSCINP00000000571.3"/>
    <property type="gene ID" value="ENSCING00000000308.3"/>
</dbReference>
<organism evidence="7 8">
    <name type="scientific">Ciona intestinalis</name>
    <name type="common">Transparent sea squirt</name>
    <name type="synonym">Ascidia intestinalis</name>
    <dbReference type="NCBI Taxonomy" id="7719"/>
    <lineage>
        <taxon>Eukaryota</taxon>
        <taxon>Metazoa</taxon>
        <taxon>Chordata</taxon>
        <taxon>Tunicata</taxon>
        <taxon>Ascidiacea</taxon>
        <taxon>Phlebobranchia</taxon>
        <taxon>Cionidae</taxon>
        <taxon>Ciona</taxon>
    </lineage>
</organism>
<evidence type="ECO:0000313" key="8">
    <source>
        <dbReference type="Proteomes" id="UP000008144"/>
    </source>
</evidence>
<dbReference type="FunCoup" id="F6ZFY8">
    <property type="interactions" value="3"/>
</dbReference>
<evidence type="ECO:0000256" key="6">
    <source>
        <dbReference type="RuleBase" id="RU004374"/>
    </source>
</evidence>
<dbReference type="GO" id="GO:0003743">
    <property type="term" value="F:translation initiation factor activity"/>
    <property type="evidence" value="ECO:0000318"/>
    <property type="project" value="GO_Central"/>
</dbReference>
<evidence type="ECO:0000256" key="2">
    <source>
        <dbReference type="ARBA" id="ARBA00022540"/>
    </source>
</evidence>
<dbReference type="InterPro" id="IPR023398">
    <property type="entry name" value="TIF_eIF4e-like"/>
</dbReference>
<keyword evidence="3" id="KW-0810">Translation regulation</keyword>
<keyword evidence="2 6" id="KW-0396">Initiation factor</keyword>
<dbReference type="InParanoid" id="F6ZFY8"/>
<sequence length="235" mass="26793">MAKALFAGGVDVEHIFGNKFNKASRDRSSSPVPMVNGESPKLSRKAISNLGDTEKTGVPLNSAWTLWLDRSVPNLTASEYEANLRKIYTVSTIESFWGVYNHIPPPSRLIPRYSYHLMRNNIRPVWEDEVNANGGMWKLRCHKSVTDNVWNELLLSCIGEQFTGYVNKGDDIIGLSVSIRKNDDLVQVWNINSSNIEQCKVLEKIKEVLPHVIFETSFYKPHQLHRAFEGRKISY</sequence>
<dbReference type="PANTHER" id="PTHR11960:SF66">
    <property type="entry name" value="EUKARYOTIC TRANSLATION INITIATION FACTOR 4E TYPE 3"/>
    <property type="match status" value="1"/>
</dbReference>
<dbReference type="GO" id="GO:0000340">
    <property type="term" value="F:RNA 7-methylguanosine cap binding"/>
    <property type="evidence" value="ECO:0000318"/>
    <property type="project" value="GO_Central"/>
</dbReference>
<dbReference type="GeneTree" id="ENSGT00940000155865"/>
<evidence type="ECO:0000256" key="4">
    <source>
        <dbReference type="ARBA" id="ARBA00022884"/>
    </source>
</evidence>
<dbReference type="Gene3D" id="3.30.760.10">
    <property type="entry name" value="RNA Cap, Translation Initiation Factor Eif4e"/>
    <property type="match status" value="1"/>
</dbReference>
<evidence type="ECO:0000256" key="5">
    <source>
        <dbReference type="ARBA" id="ARBA00022917"/>
    </source>
</evidence>
<protein>
    <submittedName>
        <fullName evidence="7">Eukaryotic translation initiation factor 4E type 3</fullName>
    </submittedName>
</protein>
<dbReference type="PANTHER" id="PTHR11960">
    <property type="entry name" value="EUKARYOTIC TRANSLATION INITIATION FACTOR 4E RELATED"/>
    <property type="match status" value="1"/>
</dbReference>
<dbReference type="OMA" id="LPLQYHW"/>
<gene>
    <name evidence="7" type="primary">LOC100187540</name>
</gene>
<dbReference type="HOGENOM" id="CLU_043552_5_1_1"/>
<evidence type="ECO:0000256" key="3">
    <source>
        <dbReference type="ARBA" id="ARBA00022845"/>
    </source>
</evidence>
<comment type="similarity">
    <text evidence="1 6">Belongs to the eukaryotic initiation factor 4E family.</text>
</comment>
<reference evidence="7" key="2">
    <citation type="submission" date="2025-08" db="UniProtKB">
        <authorList>
            <consortium name="Ensembl"/>
        </authorList>
    </citation>
    <scope>IDENTIFICATION</scope>
</reference>
<evidence type="ECO:0000256" key="1">
    <source>
        <dbReference type="ARBA" id="ARBA00009860"/>
    </source>
</evidence>
<dbReference type="GO" id="GO:0016281">
    <property type="term" value="C:eukaryotic translation initiation factor 4F complex"/>
    <property type="evidence" value="ECO:0000318"/>
    <property type="project" value="GO_Central"/>
</dbReference>
<dbReference type="InterPro" id="IPR001040">
    <property type="entry name" value="TIF_eIF_4E"/>
</dbReference>
<dbReference type="GO" id="GO:0006417">
    <property type="term" value="P:regulation of translation"/>
    <property type="evidence" value="ECO:0007669"/>
    <property type="project" value="UniProtKB-KW"/>
</dbReference>
<keyword evidence="5 6" id="KW-0648">Protein biosynthesis</keyword>
<keyword evidence="4 6" id="KW-0694">RNA-binding</keyword>
<dbReference type="SUPFAM" id="SSF55418">
    <property type="entry name" value="eIF4e-like"/>
    <property type="match status" value="1"/>
</dbReference>
<reference evidence="7" key="3">
    <citation type="submission" date="2025-09" db="UniProtKB">
        <authorList>
            <consortium name="Ensembl"/>
        </authorList>
    </citation>
    <scope>IDENTIFICATION</scope>
</reference>
<reference evidence="8" key="1">
    <citation type="journal article" date="2002" name="Science">
        <title>The draft genome of Ciona intestinalis: insights into chordate and vertebrate origins.</title>
        <authorList>
            <person name="Dehal P."/>
            <person name="Satou Y."/>
            <person name="Campbell R.K."/>
            <person name="Chapman J."/>
            <person name="Degnan B."/>
            <person name="De Tomaso A."/>
            <person name="Davidson B."/>
            <person name="Di Gregorio A."/>
            <person name="Gelpke M."/>
            <person name="Goodstein D.M."/>
            <person name="Harafuji N."/>
            <person name="Hastings K.E."/>
            <person name="Ho I."/>
            <person name="Hotta K."/>
            <person name="Huang W."/>
            <person name="Kawashima T."/>
            <person name="Lemaire P."/>
            <person name="Martinez D."/>
            <person name="Meinertzhagen I.A."/>
            <person name="Necula S."/>
            <person name="Nonaka M."/>
            <person name="Putnam N."/>
            <person name="Rash S."/>
            <person name="Saiga H."/>
            <person name="Satake M."/>
            <person name="Terry A."/>
            <person name="Yamada L."/>
            <person name="Wang H.G."/>
            <person name="Awazu S."/>
            <person name="Azumi K."/>
            <person name="Boore J."/>
            <person name="Branno M."/>
            <person name="Chin-Bow S."/>
            <person name="DeSantis R."/>
            <person name="Doyle S."/>
            <person name="Francino P."/>
            <person name="Keys D.N."/>
            <person name="Haga S."/>
            <person name="Hayashi H."/>
            <person name="Hino K."/>
            <person name="Imai K.S."/>
            <person name="Inaba K."/>
            <person name="Kano S."/>
            <person name="Kobayashi K."/>
            <person name="Kobayashi M."/>
            <person name="Lee B.I."/>
            <person name="Makabe K.W."/>
            <person name="Manohar C."/>
            <person name="Matassi G."/>
            <person name="Medina M."/>
            <person name="Mochizuki Y."/>
            <person name="Mount S."/>
            <person name="Morishita T."/>
            <person name="Miura S."/>
            <person name="Nakayama A."/>
            <person name="Nishizaka S."/>
            <person name="Nomoto H."/>
            <person name="Ohta F."/>
            <person name="Oishi K."/>
            <person name="Rigoutsos I."/>
            <person name="Sano M."/>
            <person name="Sasaki A."/>
            <person name="Sasakura Y."/>
            <person name="Shoguchi E."/>
            <person name="Shin-i T."/>
            <person name="Spagnuolo A."/>
            <person name="Stainier D."/>
            <person name="Suzuki M.M."/>
            <person name="Tassy O."/>
            <person name="Takatori N."/>
            <person name="Tokuoka M."/>
            <person name="Yagi K."/>
            <person name="Yoshizaki F."/>
            <person name="Wada S."/>
            <person name="Zhang C."/>
            <person name="Hyatt P.D."/>
            <person name="Larimer F."/>
            <person name="Detter C."/>
            <person name="Doggett N."/>
            <person name="Glavina T."/>
            <person name="Hawkins T."/>
            <person name="Richardson P."/>
            <person name="Lucas S."/>
            <person name="Kohara Y."/>
            <person name="Levine M."/>
            <person name="Satoh N."/>
            <person name="Rokhsar D.S."/>
        </authorList>
    </citation>
    <scope>NUCLEOTIDE SEQUENCE [LARGE SCALE GENOMIC DNA]</scope>
</reference>
<dbReference type="STRING" id="7719.ENSCINP00000000571"/>
<dbReference type="GO" id="GO:0006413">
    <property type="term" value="P:translational initiation"/>
    <property type="evidence" value="ECO:0000318"/>
    <property type="project" value="GO_Central"/>
</dbReference>
<proteinExistence type="inferred from homology"/>
<name>F6ZFY8_CIOIN</name>